<evidence type="ECO:0000313" key="2">
    <source>
        <dbReference type="Proteomes" id="UP000632849"/>
    </source>
</evidence>
<sequence>MTKIDDTPSIDTARWLYLYENDCPAPAAAELPALVAELAEALRHPDPDIRDGAPYVVLRTWIRRDVIDEPMRARLGTVMADRFDDPEIQARTFAPLVLDMIVGRGDFDPAWLAAFRRWFPAETDLRGYDRELGWLHAVAHGADLLGAFGLHPEVDPKEVLDLAAERLVAPTDEIFAQQEDDRLAQGIARTLTRPELSEAEATRWLDAIETDFAAGRRGAPTVAAHTSNAMRTLRMLYLLADTGVRIHGAPAPVHLPHAEGLKRRLTEVLALVFQGA</sequence>
<gene>
    <name evidence="1" type="ORF">GCM10017667_77060</name>
</gene>
<dbReference type="Pfam" id="PF10978">
    <property type="entry name" value="DUF2785"/>
    <property type="match status" value="1"/>
</dbReference>
<protein>
    <recommendedName>
        <fullName evidence="3">DUF2785 domain-containing protein</fullName>
    </recommendedName>
</protein>
<comment type="caution">
    <text evidence="1">The sequence shown here is derived from an EMBL/GenBank/DDBJ whole genome shotgun (WGS) entry which is preliminary data.</text>
</comment>
<proteinExistence type="predicted"/>
<accession>A0A919BYB6</accession>
<keyword evidence="2" id="KW-1185">Reference proteome</keyword>
<dbReference type="RefSeq" id="WP_229915849.1">
    <property type="nucleotide sequence ID" value="NZ_BNBE01000004.1"/>
</dbReference>
<dbReference type="Proteomes" id="UP000632849">
    <property type="component" value="Unassembled WGS sequence"/>
</dbReference>
<reference evidence="1" key="1">
    <citation type="journal article" date="2014" name="Int. J. Syst. Evol. Microbiol.">
        <title>Complete genome sequence of Corynebacterium casei LMG S-19264T (=DSM 44701T), isolated from a smear-ripened cheese.</title>
        <authorList>
            <consortium name="US DOE Joint Genome Institute (JGI-PGF)"/>
            <person name="Walter F."/>
            <person name="Albersmeier A."/>
            <person name="Kalinowski J."/>
            <person name="Ruckert C."/>
        </authorList>
    </citation>
    <scope>NUCLEOTIDE SEQUENCE</scope>
    <source>
        <strain evidence="1">JCM 4122</strain>
    </source>
</reference>
<dbReference type="InterPro" id="IPR021247">
    <property type="entry name" value="DUF2785"/>
</dbReference>
<name>A0A919BYB6_STRFL</name>
<dbReference type="EMBL" id="BNBE01000004">
    <property type="protein sequence ID" value="GHG28465.1"/>
    <property type="molecule type" value="Genomic_DNA"/>
</dbReference>
<reference evidence="1" key="2">
    <citation type="submission" date="2020-09" db="EMBL/GenBank/DDBJ databases">
        <authorList>
            <person name="Sun Q."/>
            <person name="Ohkuma M."/>
        </authorList>
    </citation>
    <scope>NUCLEOTIDE SEQUENCE</scope>
    <source>
        <strain evidence="1">JCM 4122</strain>
    </source>
</reference>
<dbReference type="AlphaFoldDB" id="A0A919BYB6"/>
<evidence type="ECO:0000313" key="1">
    <source>
        <dbReference type="EMBL" id="GHG28465.1"/>
    </source>
</evidence>
<evidence type="ECO:0008006" key="3">
    <source>
        <dbReference type="Google" id="ProtNLM"/>
    </source>
</evidence>
<organism evidence="1 2">
    <name type="scientific">Streptomyces filamentosus</name>
    <name type="common">Streptomyces roseosporus</name>
    <dbReference type="NCBI Taxonomy" id="67294"/>
    <lineage>
        <taxon>Bacteria</taxon>
        <taxon>Bacillati</taxon>
        <taxon>Actinomycetota</taxon>
        <taxon>Actinomycetes</taxon>
        <taxon>Kitasatosporales</taxon>
        <taxon>Streptomycetaceae</taxon>
        <taxon>Streptomyces</taxon>
    </lineage>
</organism>